<evidence type="ECO:0000256" key="1">
    <source>
        <dbReference type="SAM" id="Phobius"/>
    </source>
</evidence>
<name>A0A0E9S057_ANGAN</name>
<proteinExistence type="predicted"/>
<sequence length="50" mass="5632">MGYSAFSFIREKKKIILSIPLLPLAKNFLFLLFSGVCLYVLNTGVEVSFC</sequence>
<dbReference type="AlphaFoldDB" id="A0A0E9S057"/>
<accession>A0A0E9S057</accession>
<keyword evidence="1" id="KW-1133">Transmembrane helix</keyword>
<evidence type="ECO:0000313" key="2">
    <source>
        <dbReference type="EMBL" id="JAH34020.1"/>
    </source>
</evidence>
<reference evidence="2" key="1">
    <citation type="submission" date="2014-11" db="EMBL/GenBank/DDBJ databases">
        <authorList>
            <person name="Amaro Gonzalez C."/>
        </authorList>
    </citation>
    <scope>NUCLEOTIDE SEQUENCE</scope>
</reference>
<reference evidence="2" key="2">
    <citation type="journal article" date="2015" name="Fish Shellfish Immunol.">
        <title>Early steps in the European eel (Anguilla anguilla)-Vibrio vulnificus interaction in the gills: Role of the RtxA13 toxin.</title>
        <authorList>
            <person name="Callol A."/>
            <person name="Pajuelo D."/>
            <person name="Ebbesson L."/>
            <person name="Teles M."/>
            <person name="MacKenzie S."/>
            <person name="Amaro C."/>
        </authorList>
    </citation>
    <scope>NUCLEOTIDE SEQUENCE</scope>
</reference>
<protein>
    <submittedName>
        <fullName evidence="2">Uncharacterized protein</fullName>
    </submittedName>
</protein>
<keyword evidence="1" id="KW-0812">Transmembrane</keyword>
<keyword evidence="1" id="KW-0472">Membrane</keyword>
<feature type="transmembrane region" description="Helical" evidence="1">
    <location>
        <begin position="21"/>
        <end position="41"/>
    </location>
</feature>
<dbReference type="EMBL" id="GBXM01074557">
    <property type="protein sequence ID" value="JAH34020.1"/>
    <property type="molecule type" value="Transcribed_RNA"/>
</dbReference>
<organism evidence="2">
    <name type="scientific">Anguilla anguilla</name>
    <name type="common">European freshwater eel</name>
    <name type="synonym">Muraena anguilla</name>
    <dbReference type="NCBI Taxonomy" id="7936"/>
    <lineage>
        <taxon>Eukaryota</taxon>
        <taxon>Metazoa</taxon>
        <taxon>Chordata</taxon>
        <taxon>Craniata</taxon>
        <taxon>Vertebrata</taxon>
        <taxon>Euteleostomi</taxon>
        <taxon>Actinopterygii</taxon>
        <taxon>Neopterygii</taxon>
        <taxon>Teleostei</taxon>
        <taxon>Anguilliformes</taxon>
        <taxon>Anguillidae</taxon>
        <taxon>Anguilla</taxon>
    </lineage>
</organism>